<name>A0ABS1H6X7_9BACL</name>
<proteinExistence type="predicted"/>
<organism evidence="1 2">
    <name type="scientific">Viridibacillus soli</name>
    <dbReference type="NCBI Taxonomy" id="2798301"/>
    <lineage>
        <taxon>Bacteria</taxon>
        <taxon>Bacillati</taxon>
        <taxon>Bacillota</taxon>
        <taxon>Bacilli</taxon>
        <taxon>Bacillales</taxon>
        <taxon>Caryophanaceae</taxon>
        <taxon>Viridibacillus</taxon>
    </lineage>
</organism>
<keyword evidence="2" id="KW-1185">Reference proteome</keyword>
<dbReference type="RefSeq" id="WP_200748941.1">
    <property type="nucleotide sequence ID" value="NZ_JAEOAH010000011.1"/>
</dbReference>
<evidence type="ECO:0000313" key="1">
    <source>
        <dbReference type="EMBL" id="MBK3495176.1"/>
    </source>
</evidence>
<sequence length="149" mass="16815">MKKIILIMVSLGLIGFGIYSVSTKIYFEPPMPKVTIKDTKIPTTQGSYCWKVIGMGRCVDKVYASPFEMGQEHTPVAVQPNSKIDIQFNSEPLPGSLVVEEWVNENTSDNVEIKDNKITVPSQKGIYIYHITSNWQQEIAVMLFSIEIE</sequence>
<accession>A0ABS1H6X7</accession>
<dbReference type="EMBL" id="JAEOAH010000011">
    <property type="protein sequence ID" value="MBK3495176.1"/>
    <property type="molecule type" value="Genomic_DNA"/>
</dbReference>
<reference evidence="1 2" key="1">
    <citation type="submission" date="2020-12" db="EMBL/GenBank/DDBJ databases">
        <title>YIM B01967 draft genome.</title>
        <authorList>
            <person name="Yan X."/>
        </authorList>
    </citation>
    <scope>NUCLEOTIDE SEQUENCE [LARGE SCALE GENOMIC DNA]</scope>
    <source>
        <strain evidence="1 2">YIM B01967</strain>
    </source>
</reference>
<dbReference type="Proteomes" id="UP000618943">
    <property type="component" value="Unassembled WGS sequence"/>
</dbReference>
<protein>
    <submittedName>
        <fullName evidence="1">Uncharacterized protein</fullName>
    </submittedName>
</protein>
<comment type="caution">
    <text evidence="1">The sequence shown here is derived from an EMBL/GenBank/DDBJ whole genome shotgun (WGS) entry which is preliminary data.</text>
</comment>
<gene>
    <name evidence="1" type="ORF">JFL43_09980</name>
</gene>
<evidence type="ECO:0000313" key="2">
    <source>
        <dbReference type="Proteomes" id="UP000618943"/>
    </source>
</evidence>